<feature type="region of interest" description="Disordered" evidence="11">
    <location>
        <begin position="561"/>
        <end position="603"/>
    </location>
</feature>
<evidence type="ECO:0000256" key="7">
    <source>
        <dbReference type="ARBA" id="ARBA00023134"/>
    </source>
</evidence>
<dbReference type="PANTHER" id="PTHR12858">
    <property type="entry name" value="RIBOSOME BIOGENESIS PROTEIN"/>
    <property type="match status" value="1"/>
</dbReference>
<feature type="compositionally biased region" description="Basic and acidic residues" evidence="11">
    <location>
        <begin position="975"/>
        <end position="997"/>
    </location>
</feature>
<dbReference type="GO" id="GO:0005654">
    <property type="term" value="C:nucleoplasm"/>
    <property type="evidence" value="ECO:0007669"/>
    <property type="project" value="UniProtKB-ARBA"/>
</dbReference>
<dbReference type="GO" id="GO:0030686">
    <property type="term" value="C:90S preribosome"/>
    <property type="evidence" value="ECO:0007669"/>
    <property type="project" value="TreeGrafter"/>
</dbReference>
<keyword evidence="7" id="KW-0342">GTP-binding</keyword>
<dbReference type="GeneID" id="14908919"/>
<proteinExistence type="inferred from homology"/>
<feature type="domain" description="Bms1-type G" evidence="12">
    <location>
        <begin position="77"/>
        <end position="242"/>
    </location>
</feature>
<evidence type="ECO:0000256" key="11">
    <source>
        <dbReference type="SAM" id="MobiDB-lite"/>
    </source>
</evidence>
<keyword evidence="5" id="KW-0378">Hydrolase</keyword>
<evidence type="ECO:0000259" key="12">
    <source>
        <dbReference type="PROSITE" id="PS51714"/>
    </source>
</evidence>
<dbReference type="PROSITE" id="PS51714">
    <property type="entry name" value="G_BMS1"/>
    <property type="match status" value="1"/>
</dbReference>
<feature type="compositionally biased region" description="Basic and acidic residues" evidence="11">
    <location>
        <begin position="31"/>
        <end position="64"/>
    </location>
</feature>
<organism evidence="13 14">
    <name type="scientific">Ichthyophthirius multifiliis</name>
    <name type="common">White spot disease agent</name>
    <name type="synonym">Ich</name>
    <dbReference type="NCBI Taxonomy" id="5932"/>
    <lineage>
        <taxon>Eukaryota</taxon>
        <taxon>Sar</taxon>
        <taxon>Alveolata</taxon>
        <taxon>Ciliophora</taxon>
        <taxon>Intramacronucleata</taxon>
        <taxon>Oligohymenophorea</taxon>
        <taxon>Hymenostomatida</taxon>
        <taxon>Ophryoglenina</taxon>
        <taxon>Ichthyophthirius</taxon>
    </lineage>
</organism>
<dbReference type="GO" id="GO:0034511">
    <property type="term" value="F:U3 snoRNA binding"/>
    <property type="evidence" value="ECO:0007669"/>
    <property type="project" value="TreeGrafter"/>
</dbReference>
<dbReference type="GO" id="GO:0032040">
    <property type="term" value="C:small-subunit processome"/>
    <property type="evidence" value="ECO:0007669"/>
    <property type="project" value="UniProtKB-ARBA"/>
</dbReference>
<dbReference type="Gene3D" id="3.40.50.300">
    <property type="entry name" value="P-loop containing nucleotide triphosphate hydrolases"/>
    <property type="match status" value="1"/>
</dbReference>
<dbReference type="OrthoDB" id="10260897at2759"/>
<comment type="catalytic activity">
    <reaction evidence="9">
        <text>GTP + H2O = GDP + phosphate + H(+)</text>
        <dbReference type="Rhea" id="RHEA:19669"/>
        <dbReference type="ChEBI" id="CHEBI:15377"/>
        <dbReference type="ChEBI" id="CHEBI:15378"/>
        <dbReference type="ChEBI" id="CHEBI:37565"/>
        <dbReference type="ChEBI" id="CHEBI:43474"/>
        <dbReference type="ChEBI" id="CHEBI:58189"/>
    </reaction>
    <physiologicalReaction direction="left-to-right" evidence="9">
        <dbReference type="Rhea" id="RHEA:19670"/>
    </physiologicalReaction>
</comment>
<dbReference type="STRING" id="857967.G0QPV4"/>
<evidence type="ECO:0000256" key="3">
    <source>
        <dbReference type="ARBA" id="ARBA00022553"/>
    </source>
</evidence>
<dbReference type="SMART" id="SM00785">
    <property type="entry name" value="AARP2CN"/>
    <property type="match status" value="1"/>
</dbReference>
<evidence type="ECO:0000313" key="13">
    <source>
        <dbReference type="EMBL" id="EGR32753.1"/>
    </source>
</evidence>
<evidence type="ECO:0000313" key="14">
    <source>
        <dbReference type="Proteomes" id="UP000008983"/>
    </source>
</evidence>
<keyword evidence="2" id="KW-0690">Ribosome biogenesis</keyword>
<dbReference type="SUPFAM" id="SSF52540">
    <property type="entry name" value="P-loop containing nucleoside triphosphate hydrolases"/>
    <property type="match status" value="1"/>
</dbReference>
<keyword evidence="3" id="KW-0597">Phosphoprotein</keyword>
<feature type="compositionally biased region" description="Acidic residues" evidence="11">
    <location>
        <begin position="561"/>
        <end position="573"/>
    </location>
</feature>
<keyword evidence="8" id="KW-0539">Nucleus</keyword>
<dbReference type="GO" id="GO:0003924">
    <property type="term" value="F:GTPase activity"/>
    <property type="evidence" value="ECO:0007669"/>
    <property type="project" value="TreeGrafter"/>
</dbReference>
<dbReference type="OMA" id="KLHVPMV"/>
<dbReference type="GO" id="GO:0000479">
    <property type="term" value="P:endonucleolytic cleavage of tricistronic rRNA transcript (SSU-rRNA, 5.8S rRNA, LSU-rRNA)"/>
    <property type="evidence" value="ECO:0007669"/>
    <property type="project" value="TreeGrafter"/>
</dbReference>
<reference evidence="13 14" key="1">
    <citation type="submission" date="2011-07" db="EMBL/GenBank/DDBJ databases">
        <authorList>
            <person name="Coyne R."/>
            <person name="Brami D."/>
            <person name="Johnson J."/>
            <person name="Hostetler J."/>
            <person name="Hannick L."/>
            <person name="Clark T."/>
            <person name="Cassidy-Hanley D."/>
            <person name="Inman J."/>
        </authorList>
    </citation>
    <scope>NUCLEOTIDE SEQUENCE [LARGE SCALE GENOMIC DNA]</scope>
    <source>
        <strain evidence="13 14">G5</strain>
    </source>
</reference>
<dbReference type="Proteomes" id="UP000008983">
    <property type="component" value="Unassembled WGS sequence"/>
</dbReference>
<dbReference type="Pfam" id="PF04950">
    <property type="entry name" value="RIBIOP_C"/>
    <property type="match status" value="1"/>
</dbReference>
<feature type="compositionally biased region" description="Basic and acidic residues" evidence="11">
    <location>
        <begin position="583"/>
        <end position="602"/>
    </location>
</feature>
<dbReference type="AlphaFoldDB" id="G0QPV4"/>
<gene>
    <name evidence="13" type="ORF">IMG5_071660</name>
</gene>
<dbReference type="InParanoid" id="G0QPV4"/>
<evidence type="ECO:0000256" key="10">
    <source>
        <dbReference type="ARBA" id="ARBA00061391"/>
    </source>
</evidence>
<dbReference type="GO" id="GO:0005525">
    <property type="term" value="F:GTP binding"/>
    <property type="evidence" value="ECO:0007669"/>
    <property type="project" value="UniProtKB-KW"/>
</dbReference>
<feature type="region of interest" description="Disordered" evidence="11">
    <location>
        <begin position="968"/>
        <end position="1013"/>
    </location>
</feature>
<feature type="compositionally biased region" description="Basic residues" evidence="11">
    <location>
        <begin position="351"/>
        <end position="360"/>
    </location>
</feature>
<feature type="region of interest" description="Disordered" evidence="11">
    <location>
        <begin position="1"/>
        <end position="64"/>
    </location>
</feature>
<keyword evidence="6" id="KW-0067">ATP-binding</keyword>
<dbReference type="InterPro" id="IPR012948">
    <property type="entry name" value="AARP2CN"/>
</dbReference>
<dbReference type="InterPro" id="IPR039761">
    <property type="entry name" value="Bms1/Tsr1"/>
</dbReference>
<evidence type="ECO:0000256" key="1">
    <source>
        <dbReference type="ARBA" id="ARBA00004604"/>
    </source>
</evidence>
<keyword evidence="4" id="KW-0547">Nucleotide-binding</keyword>
<feature type="compositionally biased region" description="Acidic residues" evidence="11">
    <location>
        <begin position="337"/>
        <end position="347"/>
    </location>
</feature>
<evidence type="ECO:0000256" key="9">
    <source>
        <dbReference type="ARBA" id="ARBA00049117"/>
    </source>
</evidence>
<dbReference type="RefSeq" id="XP_004036739.1">
    <property type="nucleotide sequence ID" value="XM_004036691.1"/>
</dbReference>
<dbReference type="InterPro" id="IPR007034">
    <property type="entry name" value="BMS1_TSR1_C"/>
</dbReference>
<keyword evidence="14" id="KW-1185">Reference proteome</keyword>
<comment type="similarity">
    <text evidence="10">Belongs to the TRAFAC class translation factor GTPase superfamily. Bms1-like GTPase family. BMS1 subfamily.</text>
</comment>
<dbReference type="eggNOG" id="KOG1951">
    <property type="taxonomic scope" value="Eukaryota"/>
</dbReference>
<name>G0QPV4_ICHMU</name>
<dbReference type="InterPro" id="IPR030387">
    <property type="entry name" value="G_Bms1/Tsr1_dom"/>
</dbReference>
<dbReference type="SMART" id="SM01362">
    <property type="entry name" value="DUF663"/>
    <property type="match status" value="1"/>
</dbReference>
<dbReference type="GO" id="GO:0000462">
    <property type="term" value="P:maturation of SSU-rRNA from tricistronic rRNA transcript (SSU-rRNA, 5.8S rRNA, LSU-rRNA)"/>
    <property type="evidence" value="ECO:0007669"/>
    <property type="project" value="TreeGrafter"/>
</dbReference>
<protein>
    <recommendedName>
        <fullName evidence="12">Bms1-type G domain-containing protein</fullName>
    </recommendedName>
</protein>
<dbReference type="PANTHER" id="PTHR12858:SF2">
    <property type="entry name" value="RIBOSOME BIOGENESIS PROTEIN BMS1 HOMOLOG"/>
    <property type="match status" value="1"/>
</dbReference>
<evidence type="ECO:0000256" key="6">
    <source>
        <dbReference type="ARBA" id="ARBA00022840"/>
    </source>
</evidence>
<evidence type="ECO:0000256" key="4">
    <source>
        <dbReference type="ARBA" id="ARBA00022741"/>
    </source>
</evidence>
<evidence type="ECO:0000256" key="8">
    <source>
        <dbReference type="ARBA" id="ARBA00023242"/>
    </source>
</evidence>
<dbReference type="GO" id="GO:0005524">
    <property type="term" value="F:ATP binding"/>
    <property type="evidence" value="ECO:0007669"/>
    <property type="project" value="UniProtKB-KW"/>
</dbReference>
<comment type="subcellular location">
    <subcellularLocation>
        <location evidence="1">Nucleus</location>
        <location evidence="1">Nucleolus</location>
    </subcellularLocation>
</comment>
<dbReference type="Pfam" id="PF08142">
    <property type="entry name" value="AARP2CN"/>
    <property type="match status" value="1"/>
</dbReference>
<dbReference type="EMBL" id="GL983582">
    <property type="protein sequence ID" value="EGR32753.1"/>
    <property type="molecule type" value="Genomic_DNA"/>
</dbReference>
<evidence type="ECO:0000256" key="2">
    <source>
        <dbReference type="ARBA" id="ARBA00022517"/>
    </source>
</evidence>
<accession>G0QPV4</accession>
<evidence type="ECO:0000256" key="5">
    <source>
        <dbReference type="ARBA" id="ARBA00022801"/>
    </source>
</evidence>
<sequence length="1013" mass="119023">MIISHNDDSMISSNSNLDEKEKIKQPINDNENEKNQKPNQDEKKPEEKKKNDKKKTNPRKDKGYGDYLQAEEETSDQPPLTIVVQGPKQSGKTTLIKSLVKHYTKHSIQQVKGTITVRASKYRRVTFIECPNDINGMIDLSKVADLALILIDASIGFEMETFEYISLLKSHGFPNVMGVLTHMDFFKDSKQLRKTRKKYKKRFEHEVGNDYKLFYLSGMKFGTYPKLEISNLARFISIIKYATVPWKANHPFIIPDRYEHGKEGQKFDDNEQLDVSFYGWIRGASYGINNKIHIIGLGDYEIGNTEIIEDPVPILEQKVFEEEDSDDNDKIKKIDEDNNEDSCDEENGNQQKKKKKKRKRTLKQQEKIVYAPFSNLGFLNYEKSGGYITIPDEHVVFTKKQKKEQFDQENIDEIIQENEQVVSDQELEEGVKMVRELQEMNVKNLNEQLNDNDDVELIQGVQLNNQEKKQNLTETKQIEFLQKQKEIINLRLKAKNNIQEISYAVEHSKNVLATDLQELIYVSNNKVCNFDSQMFKSKELFTREQYKQLVKKQFMAGTLLEEEQNDENEEQEDDQKTKAKKKRELEIQKEEQEQEQQEEKKAKNQQQINAFLDSYLGLYKKGSYVKITIKNIKYGHFRNFDPTHPLVLCRINPGEDNFGYLKVRIKKHRWYNTILKTMDPLVFSIGWRRYQSIPYYVSQDNDTRLRYLKYTPQHDFCYAILYGNFAPQGTGFICTQSLSDKLEKFRLAATGEVLELNHNFEVLKKLKLIGEPFKIYKNSAFIKGMFNSNIEVSKFEGAQIKTPSGIRGQIKKAVKEGQPGSFRATFEDKLVASDLVFLRTWYKVELEKFYNPILSYEKMRLMKTTWELRKQLNVENKQNENSQYQDIVRTEKKFKPLMVSKNLEENLPFKSKEKVKQMSQKEKILKAESKLPIKQLTSEEDKKIFSLIQRLNTIKKEKIKAKEIKVQQTKIVKQARQEGETKKFQKGKKDYDKEKYKQKFSKKRKNDNNQYED</sequence>
<dbReference type="InterPro" id="IPR027417">
    <property type="entry name" value="P-loop_NTPase"/>
</dbReference>
<dbReference type="FunCoup" id="G0QPV4">
    <property type="interactions" value="528"/>
</dbReference>
<dbReference type="FunFam" id="3.40.50.300:FF:000105">
    <property type="entry name" value="BMS1 ribosome biogenesis factor"/>
    <property type="match status" value="1"/>
</dbReference>
<feature type="region of interest" description="Disordered" evidence="11">
    <location>
        <begin position="321"/>
        <end position="360"/>
    </location>
</feature>